<dbReference type="InterPro" id="IPR011992">
    <property type="entry name" value="EF-hand-dom_pair"/>
</dbReference>
<dbReference type="VEuPathDB" id="TriTrypDB:ADEAN_000528300"/>
<accession>A0A7G2CD97</accession>
<protein>
    <submittedName>
        <fullName evidence="2">Ca2+ insensitive EF hand/EF hand/EF-hand domain pair/EF-hand domain containing protein, putative</fullName>
    </submittedName>
</protein>
<sequence length="138" mass="15153">MGLNLSQSDLVYVVQLVEYDAPSSGAVSKSRLESVLVDAMMTNVLGGDTLKATGIIPLDRFGSPISVQRNTLDEVYRAFKAIDKDNKGYLEPEELKAAMTSEGERFTEDEMEEMLQALVDPETGRLIYEDIAGILSSE</sequence>
<organism evidence="2 3">
    <name type="scientific">Angomonas deanei</name>
    <dbReference type="NCBI Taxonomy" id="59799"/>
    <lineage>
        <taxon>Eukaryota</taxon>
        <taxon>Discoba</taxon>
        <taxon>Euglenozoa</taxon>
        <taxon>Kinetoplastea</taxon>
        <taxon>Metakinetoplastina</taxon>
        <taxon>Trypanosomatida</taxon>
        <taxon>Trypanosomatidae</taxon>
        <taxon>Strigomonadinae</taxon>
        <taxon>Angomonas</taxon>
    </lineage>
</organism>
<reference evidence="2 3" key="1">
    <citation type="submission" date="2020-08" db="EMBL/GenBank/DDBJ databases">
        <authorList>
            <person name="Newling K."/>
            <person name="Davey J."/>
            <person name="Forrester S."/>
        </authorList>
    </citation>
    <scope>NUCLEOTIDE SEQUENCE [LARGE SCALE GENOMIC DNA]</scope>
    <source>
        <strain evidence="3">Crithidia deanei Carvalho (ATCC PRA-265)</strain>
    </source>
</reference>
<dbReference type="EMBL" id="LR877153">
    <property type="protein sequence ID" value="CAD2217800.1"/>
    <property type="molecule type" value="Genomic_DNA"/>
</dbReference>
<dbReference type="InterPro" id="IPR002048">
    <property type="entry name" value="EF_hand_dom"/>
</dbReference>
<dbReference type="PANTHER" id="PTHR46763">
    <property type="entry name" value="DYNEIN REGULATORY COMPLEX PROTEIN 8"/>
    <property type="match status" value="1"/>
</dbReference>
<dbReference type="PROSITE" id="PS50222">
    <property type="entry name" value="EF_HAND_2"/>
    <property type="match status" value="1"/>
</dbReference>
<name>A0A7G2CD97_9TRYP</name>
<dbReference type="PANTHER" id="PTHR46763:SF1">
    <property type="entry name" value="DYNEIN REGULATORY COMPLEX PROTEIN 8"/>
    <property type="match status" value="1"/>
</dbReference>
<evidence type="ECO:0000313" key="3">
    <source>
        <dbReference type="Proteomes" id="UP000515908"/>
    </source>
</evidence>
<dbReference type="Pfam" id="PF13499">
    <property type="entry name" value="EF-hand_7"/>
    <property type="match status" value="1"/>
</dbReference>
<feature type="domain" description="EF-hand" evidence="1">
    <location>
        <begin position="70"/>
        <end position="105"/>
    </location>
</feature>
<dbReference type="AlphaFoldDB" id="A0A7G2CD97"/>
<gene>
    <name evidence="2" type="ORF">ADEAN_000528300</name>
</gene>
<dbReference type="GO" id="GO:0005509">
    <property type="term" value="F:calcium ion binding"/>
    <property type="evidence" value="ECO:0007669"/>
    <property type="project" value="InterPro"/>
</dbReference>
<dbReference type="CDD" id="cd00051">
    <property type="entry name" value="EFh"/>
    <property type="match status" value="1"/>
</dbReference>
<dbReference type="Proteomes" id="UP000515908">
    <property type="component" value="Chromosome 09"/>
</dbReference>
<evidence type="ECO:0000313" key="2">
    <source>
        <dbReference type="EMBL" id="CAD2217800.1"/>
    </source>
</evidence>
<dbReference type="SMART" id="SM00054">
    <property type="entry name" value="EFh"/>
    <property type="match status" value="1"/>
</dbReference>
<evidence type="ECO:0000259" key="1">
    <source>
        <dbReference type="PROSITE" id="PS50222"/>
    </source>
</evidence>
<dbReference type="SUPFAM" id="SSF47473">
    <property type="entry name" value="EF-hand"/>
    <property type="match status" value="1"/>
</dbReference>
<dbReference type="OrthoDB" id="10260307at2759"/>
<keyword evidence="3" id="KW-1185">Reference proteome</keyword>
<dbReference type="Gene3D" id="1.10.238.10">
    <property type="entry name" value="EF-hand"/>
    <property type="match status" value="1"/>
</dbReference>
<proteinExistence type="predicted"/>